<protein>
    <recommendedName>
        <fullName evidence="2">Amidohydrolase-related domain-containing protein</fullName>
    </recommendedName>
</protein>
<evidence type="ECO:0000313" key="4">
    <source>
        <dbReference type="Proteomes" id="UP000295689"/>
    </source>
</evidence>
<dbReference type="Pfam" id="PF04909">
    <property type="entry name" value="Amidohydro_2"/>
    <property type="match status" value="1"/>
</dbReference>
<keyword evidence="4" id="KW-1185">Reference proteome</keyword>
<dbReference type="InterPro" id="IPR032466">
    <property type="entry name" value="Metal_Hydrolase"/>
</dbReference>
<dbReference type="SUPFAM" id="SSF51556">
    <property type="entry name" value="Metallo-dependent hydrolases"/>
    <property type="match status" value="1"/>
</dbReference>
<sequence>MIIDGHAHISPEAHSNAETLIAAMNDAEVSRAVLIPGGMLDVRQMTDYVTGKKKPETVEPPNDFVLQMIKENPDYFIGFCCMNPNEKIDVITEKLEQHAKDGFKGVKMAPMVHQFSLLGKASKSIADLCGQLGMPYYTHTLFHASASTSSVGTLAKEFKNTNFVIGHMGFGPLDVEAIELASTLDNVYLETSTANFLSIKMAVEKAGAEKMFYGSEFPMSDPVVERTKIERLNIPDGQKEQIYSKTILELLKA</sequence>
<dbReference type="RefSeq" id="WP_132011146.1">
    <property type="nucleotide sequence ID" value="NZ_JABUHM010000012.1"/>
</dbReference>
<dbReference type="PANTHER" id="PTHR21240:SF19">
    <property type="entry name" value="CATALYTIC_ HYDROLASE"/>
    <property type="match status" value="1"/>
</dbReference>
<dbReference type="InterPro" id="IPR032465">
    <property type="entry name" value="ACMSD"/>
</dbReference>
<comment type="caution">
    <text evidence="3">The sequence shown here is derived from an EMBL/GenBank/DDBJ whole genome shotgun (WGS) entry which is preliminary data.</text>
</comment>
<proteinExistence type="predicted"/>
<dbReference type="AlphaFoldDB" id="A0A4R2B250"/>
<dbReference type="PANTHER" id="PTHR21240">
    <property type="entry name" value="2-AMINO-3-CARBOXYLMUCONATE-6-SEMIALDEHYDE DECARBOXYLASE"/>
    <property type="match status" value="1"/>
</dbReference>
<evidence type="ECO:0000259" key="2">
    <source>
        <dbReference type="Pfam" id="PF04909"/>
    </source>
</evidence>
<evidence type="ECO:0000313" key="3">
    <source>
        <dbReference type="EMBL" id="TCN20548.1"/>
    </source>
</evidence>
<dbReference type="EMBL" id="SLVV01000014">
    <property type="protein sequence ID" value="TCN20548.1"/>
    <property type="molecule type" value="Genomic_DNA"/>
</dbReference>
<name>A0A4R2B250_9BACI</name>
<feature type="domain" description="Amidohydrolase-related" evidence="2">
    <location>
        <begin position="3"/>
        <end position="251"/>
    </location>
</feature>
<organism evidence="3 4">
    <name type="scientific">Mesobacillus foraminis</name>
    <dbReference type="NCBI Taxonomy" id="279826"/>
    <lineage>
        <taxon>Bacteria</taxon>
        <taxon>Bacillati</taxon>
        <taxon>Bacillota</taxon>
        <taxon>Bacilli</taxon>
        <taxon>Bacillales</taxon>
        <taxon>Bacillaceae</taxon>
        <taxon>Mesobacillus</taxon>
    </lineage>
</organism>
<dbReference type="InterPro" id="IPR006680">
    <property type="entry name" value="Amidohydro-rel"/>
</dbReference>
<reference evidence="3 4" key="1">
    <citation type="journal article" date="2015" name="Stand. Genomic Sci.">
        <title>Genomic Encyclopedia of Bacterial and Archaeal Type Strains, Phase III: the genomes of soil and plant-associated and newly described type strains.</title>
        <authorList>
            <person name="Whitman W.B."/>
            <person name="Woyke T."/>
            <person name="Klenk H.P."/>
            <person name="Zhou Y."/>
            <person name="Lilburn T.G."/>
            <person name="Beck B.J."/>
            <person name="De Vos P."/>
            <person name="Vandamme P."/>
            <person name="Eisen J.A."/>
            <person name="Garrity G."/>
            <person name="Hugenholtz P."/>
            <person name="Kyrpides N.C."/>
        </authorList>
    </citation>
    <scope>NUCLEOTIDE SEQUENCE [LARGE SCALE GENOMIC DNA]</scope>
    <source>
        <strain evidence="3 4">CV53</strain>
    </source>
</reference>
<dbReference type="GO" id="GO:0016831">
    <property type="term" value="F:carboxy-lyase activity"/>
    <property type="evidence" value="ECO:0007669"/>
    <property type="project" value="InterPro"/>
</dbReference>
<dbReference type="Proteomes" id="UP000295689">
    <property type="component" value="Unassembled WGS sequence"/>
</dbReference>
<dbReference type="Gene3D" id="3.20.20.140">
    <property type="entry name" value="Metal-dependent hydrolases"/>
    <property type="match status" value="1"/>
</dbReference>
<accession>A0A4R2B250</accession>
<keyword evidence="1" id="KW-0456">Lyase</keyword>
<gene>
    <name evidence="3" type="ORF">EV146_114168</name>
</gene>
<evidence type="ECO:0000256" key="1">
    <source>
        <dbReference type="ARBA" id="ARBA00023239"/>
    </source>
</evidence>
<dbReference type="GO" id="GO:0016787">
    <property type="term" value="F:hydrolase activity"/>
    <property type="evidence" value="ECO:0007669"/>
    <property type="project" value="InterPro"/>
</dbReference>